<evidence type="ECO:0000256" key="5">
    <source>
        <dbReference type="ARBA" id="ARBA00022597"/>
    </source>
</evidence>
<keyword evidence="8" id="KW-0625">Polysaccharide transport</keyword>
<evidence type="ECO:0000256" key="12">
    <source>
        <dbReference type="ARBA" id="ARBA00023139"/>
    </source>
</evidence>
<dbReference type="PANTHER" id="PTHR33619">
    <property type="entry name" value="POLYSACCHARIDE EXPORT PROTEIN GFCE-RELATED"/>
    <property type="match status" value="1"/>
</dbReference>
<evidence type="ECO:0000256" key="1">
    <source>
        <dbReference type="ARBA" id="ARBA00004571"/>
    </source>
</evidence>
<keyword evidence="5" id="KW-0762">Sugar transport</keyword>
<dbReference type="Pfam" id="PF02563">
    <property type="entry name" value="Poly_export"/>
    <property type="match status" value="1"/>
</dbReference>
<comment type="similarity">
    <text evidence="2">Belongs to the BexD/CtrA/VexA family.</text>
</comment>
<accession>A0ABQ6LBP6</accession>
<evidence type="ECO:0000256" key="2">
    <source>
        <dbReference type="ARBA" id="ARBA00009450"/>
    </source>
</evidence>
<evidence type="ECO:0000259" key="17">
    <source>
        <dbReference type="Pfam" id="PF22461"/>
    </source>
</evidence>
<feature type="domain" description="Polysaccharide export protein N-terminal" evidence="16">
    <location>
        <begin position="76"/>
        <end position="160"/>
    </location>
</feature>
<evidence type="ECO:0000256" key="9">
    <source>
        <dbReference type="ARBA" id="ARBA00023065"/>
    </source>
</evidence>
<keyword evidence="4" id="KW-1134">Transmembrane beta strand</keyword>
<evidence type="ECO:0000256" key="13">
    <source>
        <dbReference type="ARBA" id="ARBA00023237"/>
    </source>
</evidence>
<keyword evidence="19" id="KW-1185">Reference proteome</keyword>
<dbReference type="Pfam" id="PF22461">
    <property type="entry name" value="SLBB_2"/>
    <property type="match status" value="1"/>
</dbReference>
<sequence>MSTRLVILACALLASACSAVPRSGPLTADVYDEAAAPEALGFELIETDAEVVRRLGAVELGDDLTRLARGPAIYGRRLRTGDRVQVMLFEATGGGLFSGSVEGGGGARALPEQIVSANGTIRVPYGGNVRVRGLSPEAAARRIEAALQGQAIEPQAVVSLVSSPSASVTVLGDAVAGGGRVPLSGTGERVLDMVAAAGGLSKPIHESALRLTRKQSSALVEMDALLAEPAQNVAVHPADVISVEHRPRHFSVLGAVAQNARIGFDRPRLSLDEALGMANGLVDARADAAGVFVIRYEAPSVLVGMPQVPGARLAGYGAEPVPVVYRLDFSKPSGLLLAKRFPIRHRDTLYVANSELNSLEKIFRIVSLALQPVTTGAVIGNLVVN</sequence>
<keyword evidence="3" id="KW-0813">Transport</keyword>
<keyword evidence="9" id="KW-0406">Ion transport</keyword>
<keyword evidence="11" id="KW-0472">Membrane</keyword>
<evidence type="ECO:0000256" key="10">
    <source>
        <dbReference type="ARBA" id="ARBA00023114"/>
    </source>
</evidence>
<evidence type="ECO:0000256" key="14">
    <source>
        <dbReference type="ARBA" id="ARBA00023288"/>
    </source>
</evidence>
<evidence type="ECO:0000313" key="18">
    <source>
        <dbReference type="EMBL" id="GMG80808.1"/>
    </source>
</evidence>
<evidence type="ECO:0000256" key="11">
    <source>
        <dbReference type="ARBA" id="ARBA00023136"/>
    </source>
</evidence>
<evidence type="ECO:0000259" key="16">
    <source>
        <dbReference type="Pfam" id="PF02563"/>
    </source>
</evidence>
<comment type="subcellular location">
    <subcellularLocation>
        <location evidence="1">Cell outer membrane</location>
        <topology evidence="1">Multi-pass membrane protein</topology>
    </subcellularLocation>
</comment>
<dbReference type="InterPro" id="IPR003715">
    <property type="entry name" value="Poly_export_N"/>
</dbReference>
<evidence type="ECO:0000256" key="3">
    <source>
        <dbReference type="ARBA" id="ARBA00022448"/>
    </source>
</evidence>
<keyword evidence="14" id="KW-0449">Lipoprotein</keyword>
<name>A0ABQ6LBP6_9RHOB</name>
<protein>
    <submittedName>
        <fullName evidence="18">Polysaccharide biosynthesis/export family protein</fullName>
    </submittedName>
</protein>
<feature type="chain" id="PRO_5046418382" evidence="15">
    <location>
        <begin position="20"/>
        <end position="385"/>
    </location>
</feature>
<dbReference type="RefSeq" id="WP_285669436.1">
    <property type="nucleotide sequence ID" value="NZ_BSYI01000001.1"/>
</dbReference>
<evidence type="ECO:0000256" key="8">
    <source>
        <dbReference type="ARBA" id="ARBA00023047"/>
    </source>
</evidence>
<dbReference type="PANTHER" id="PTHR33619:SF3">
    <property type="entry name" value="POLYSACCHARIDE EXPORT PROTEIN GFCE-RELATED"/>
    <property type="match status" value="1"/>
</dbReference>
<keyword evidence="12" id="KW-0564">Palmitate</keyword>
<dbReference type="InterPro" id="IPR049712">
    <property type="entry name" value="Poly_export"/>
</dbReference>
<reference evidence="18 19" key="1">
    <citation type="submission" date="2023-04" db="EMBL/GenBank/DDBJ databases">
        <title>Marinoamorphus aggregata gen. nov., sp. Nov., isolate from tissue of brittle star Ophioplocus japonicus.</title>
        <authorList>
            <person name="Kawano K."/>
            <person name="Sawayama S."/>
            <person name="Nakagawa S."/>
        </authorList>
    </citation>
    <scope>NUCLEOTIDE SEQUENCE [LARGE SCALE GENOMIC DNA]</scope>
    <source>
        <strain evidence="18 19">NKW23</strain>
    </source>
</reference>
<dbReference type="EMBL" id="BSYI01000001">
    <property type="protein sequence ID" value="GMG80808.1"/>
    <property type="molecule type" value="Genomic_DNA"/>
</dbReference>
<keyword evidence="13" id="KW-0998">Cell outer membrane</keyword>
<feature type="signal peptide" evidence="15">
    <location>
        <begin position="1"/>
        <end position="19"/>
    </location>
</feature>
<comment type="caution">
    <text evidence="18">The sequence shown here is derived from an EMBL/GenBank/DDBJ whole genome shotgun (WGS) entry which is preliminary data.</text>
</comment>
<keyword evidence="7 15" id="KW-0732">Signal</keyword>
<evidence type="ECO:0000256" key="4">
    <source>
        <dbReference type="ARBA" id="ARBA00022452"/>
    </source>
</evidence>
<dbReference type="Gene3D" id="3.10.560.10">
    <property type="entry name" value="Outer membrane lipoprotein wza domain like"/>
    <property type="match status" value="2"/>
</dbReference>
<dbReference type="Proteomes" id="UP001239909">
    <property type="component" value="Unassembled WGS sequence"/>
</dbReference>
<gene>
    <name evidence="18" type="ORF">LNKW23_00200</name>
</gene>
<evidence type="ECO:0000256" key="7">
    <source>
        <dbReference type="ARBA" id="ARBA00022729"/>
    </source>
</evidence>
<dbReference type="PROSITE" id="PS51257">
    <property type="entry name" value="PROKAR_LIPOPROTEIN"/>
    <property type="match status" value="1"/>
</dbReference>
<evidence type="ECO:0000313" key="19">
    <source>
        <dbReference type="Proteomes" id="UP001239909"/>
    </source>
</evidence>
<organism evidence="18 19">
    <name type="scientific">Paralimibaculum aggregatum</name>
    <dbReference type="NCBI Taxonomy" id="3036245"/>
    <lineage>
        <taxon>Bacteria</taxon>
        <taxon>Pseudomonadati</taxon>
        <taxon>Pseudomonadota</taxon>
        <taxon>Alphaproteobacteria</taxon>
        <taxon>Rhodobacterales</taxon>
        <taxon>Paracoccaceae</taxon>
        <taxon>Paralimibaculum</taxon>
    </lineage>
</organism>
<evidence type="ECO:0000256" key="6">
    <source>
        <dbReference type="ARBA" id="ARBA00022692"/>
    </source>
</evidence>
<keyword evidence="6" id="KW-0812">Transmembrane</keyword>
<feature type="domain" description="SLBB" evidence="17">
    <location>
        <begin position="249"/>
        <end position="351"/>
    </location>
</feature>
<proteinExistence type="inferred from homology"/>
<evidence type="ECO:0000256" key="15">
    <source>
        <dbReference type="SAM" id="SignalP"/>
    </source>
</evidence>
<dbReference type="InterPro" id="IPR054765">
    <property type="entry name" value="SLBB_dom"/>
</dbReference>
<dbReference type="Gene3D" id="3.30.1950.10">
    <property type="entry name" value="wza like domain"/>
    <property type="match status" value="1"/>
</dbReference>
<keyword evidence="10" id="KW-0626">Porin</keyword>